<dbReference type="AlphaFoldDB" id="A0A084JKV8"/>
<dbReference type="PANTHER" id="PTHR30006">
    <property type="entry name" value="THIAMINE-BINDING PERIPLASMIC PROTEIN-RELATED"/>
    <property type="match status" value="1"/>
</dbReference>
<dbReference type="GO" id="GO:0030976">
    <property type="term" value="F:thiamine pyrophosphate binding"/>
    <property type="evidence" value="ECO:0007669"/>
    <property type="project" value="TreeGrafter"/>
</dbReference>
<proteinExistence type="predicted"/>
<dbReference type="STRING" id="29354.IO98_12890"/>
<dbReference type="SUPFAM" id="SSF140683">
    <property type="entry name" value="SP0561-like"/>
    <property type="match status" value="1"/>
</dbReference>
<dbReference type="Gene3D" id="1.10.3910.10">
    <property type="entry name" value="SP0561-like"/>
    <property type="match status" value="1"/>
</dbReference>
<accession>A0A084JKV8</accession>
<dbReference type="InterPro" id="IPR038062">
    <property type="entry name" value="ScdA-like_N_sf"/>
</dbReference>
<dbReference type="PANTHER" id="PTHR30006:SF2">
    <property type="entry name" value="ABC TRANSPORTER SUBSTRATE-BINDING PROTEIN"/>
    <property type="match status" value="1"/>
</dbReference>
<dbReference type="InterPro" id="IPR015077">
    <property type="entry name" value="DUF1858"/>
</dbReference>
<evidence type="ECO:0000259" key="2">
    <source>
        <dbReference type="Pfam" id="PF08984"/>
    </source>
</evidence>
<dbReference type="Proteomes" id="UP000028525">
    <property type="component" value="Unassembled WGS sequence"/>
</dbReference>
<keyword evidence="4" id="KW-1185">Reference proteome</keyword>
<evidence type="ECO:0000313" key="3">
    <source>
        <dbReference type="EMBL" id="KEZ89592.1"/>
    </source>
</evidence>
<dbReference type="RefSeq" id="WP_038282072.1">
    <property type="nucleotide sequence ID" value="NZ_JPME01000015.1"/>
</dbReference>
<reference evidence="3 4" key="1">
    <citation type="submission" date="2014-07" db="EMBL/GenBank/DDBJ databases">
        <title>Draft genome of Clostridium celerecrescens 152B isolated from sediments associated with methane hydrate from Krishna Godavari basin.</title>
        <authorList>
            <person name="Honkalas V.S."/>
            <person name="Dabir A.P."/>
            <person name="Arora P."/>
            <person name="Dhakephalkar P.K."/>
        </authorList>
    </citation>
    <scope>NUCLEOTIDE SEQUENCE [LARGE SCALE GENOMIC DNA]</scope>
    <source>
        <strain evidence="3 4">152B</strain>
    </source>
</reference>
<dbReference type="Gene3D" id="3.40.190.10">
    <property type="entry name" value="Periplasmic binding protein-like II"/>
    <property type="match status" value="2"/>
</dbReference>
<dbReference type="OrthoDB" id="9766989at2"/>
<gene>
    <name evidence="3" type="ORF">IO98_12890</name>
</gene>
<dbReference type="EMBL" id="JPME01000015">
    <property type="protein sequence ID" value="KEZ89592.1"/>
    <property type="molecule type" value="Genomic_DNA"/>
</dbReference>
<organism evidence="3 4">
    <name type="scientific">Lacrimispora celerecrescens</name>
    <dbReference type="NCBI Taxonomy" id="29354"/>
    <lineage>
        <taxon>Bacteria</taxon>
        <taxon>Bacillati</taxon>
        <taxon>Bacillota</taxon>
        <taxon>Clostridia</taxon>
        <taxon>Lachnospirales</taxon>
        <taxon>Lachnospiraceae</taxon>
        <taxon>Lacrimispora</taxon>
    </lineage>
</organism>
<name>A0A084JKV8_9FIRM</name>
<keyword evidence="1" id="KW-0732">Signal</keyword>
<dbReference type="Pfam" id="PF13343">
    <property type="entry name" value="SBP_bac_6"/>
    <property type="match status" value="1"/>
</dbReference>
<feature type="domain" description="DUF1858" evidence="2">
    <location>
        <begin position="5"/>
        <end position="63"/>
    </location>
</feature>
<dbReference type="Pfam" id="PF08984">
    <property type="entry name" value="DUF1858"/>
    <property type="match status" value="1"/>
</dbReference>
<dbReference type="GO" id="GO:0030975">
    <property type="term" value="F:thiamine binding"/>
    <property type="evidence" value="ECO:0007669"/>
    <property type="project" value="TreeGrafter"/>
</dbReference>
<evidence type="ECO:0000313" key="4">
    <source>
        <dbReference type="Proteomes" id="UP000028525"/>
    </source>
</evidence>
<sequence length="417" mass="47230">MAHYINITDTIYDITEKFPETIGLFVANGFEQLNNPIMRSTLGKTVTLEMALSMRKLNQELFIEKLEETIKQNLPDLTSGLTPTRKEEGGDIRIEGVLPCPIRLPLLEKFESWMASQKDSMDYKVDYNLKSANLGLDDVKERIIAADGNADALSDLYLSAGFDLFFDKSLMGRYRDSGTFEDISDMKQINPDFDNDSISLKDPKNQYAIIGIVPAVIMVNTAVLGDRPFPESWADLMKPEFENSVSMPMKDLDMFNAFLLHIHRYYGDEGIEKMGKALLRSMHPAQMVKSHISKDGNKVPAVTISPYFFASMADEKSPLRPVWPKDGAIISPIFLLASTKNREKVKPFVDFLYSKEIGEILSSNGKFPSTNPLVDNHLKPDQKFMWLGWDYIHSHDIGELIKTTEQLFYQAAEKEAL</sequence>
<dbReference type="GO" id="GO:0015888">
    <property type="term" value="P:thiamine transport"/>
    <property type="evidence" value="ECO:0007669"/>
    <property type="project" value="TreeGrafter"/>
</dbReference>
<dbReference type="GO" id="GO:0030288">
    <property type="term" value="C:outer membrane-bounded periplasmic space"/>
    <property type="evidence" value="ECO:0007669"/>
    <property type="project" value="TreeGrafter"/>
</dbReference>
<evidence type="ECO:0000256" key="1">
    <source>
        <dbReference type="ARBA" id="ARBA00022729"/>
    </source>
</evidence>
<comment type="caution">
    <text evidence="3">The sequence shown here is derived from an EMBL/GenBank/DDBJ whole genome shotgun (WGS) entry which is preliminary data.</text>
</comment>
<dbReference type="SUPFAM" id="SSF53850">
    <property type="entry name" value="Periplasmic binding protein-like II"/>
    <property type="match status" value="1"/>
</dbReference>
<protein>
    <recommendedName>
        <fullName evidence="2">DUF1858 domain-containing protein</fullName>
    </recommendedName>
</protein>